<evidence type="ECO:0000256" key="4">
    <source>
        <dbReference type="ARBA" id="ARBA00022833"/>
    </source>
</evidence>
<dbReference type="PROSITE" id="PS50081">
    <property type="entry name" value="ZF_DAG_PE_2"/>
    <property type="match status" value="2"/>
</dbReference>
<dbReference type="SUPFAM" id="SSF57889">
    <property type="entry name" value="Cysteine-rich domain"/>
    <property type="match status" value="7"/>
</dbReference>
<dbReference type="SMART" id="SM00109">
    <property type="entry name" value="C1"/>
    <property type="match status" value="4"/>
</dbReference>
<dbReference type="InterPro" id="IPR053192">
    <property type="entry name" value="Vacuole_Formation_Reg"/>
</dbReference>
<gene>
    <name evidence="6" type="ORF">COLO4_25798</name>
</gene>
<name>A0A1R3I029_9ROSI</name>
<dbReference type="Proteomes" id="UP000187203">
    <property type="component" value="Unassembled WGS sequence"/>
</dbReference>
<keyword evidence="1" id="KW-0479">Metal-binding</keyword>
<dbReference type="InterPro" id="IPR001965">
    <property type="entry name" value="Znf_PHD"/>
</dbReference>
<keyword evidence="7" id="KW-1185">Reference proteome</keyword>
<evidence type="ECO:0000313" key="7">
    <source>
        <dbReference type="Proteomes" id="UP000187203"/>
    </source>
</evidence>
<organism evidence="6 7">
    <name type="scientific">Corchorus olitorius</name>
    <dbReference type="NCBI Taxonomy" id="93759"/>
    <lineage>
        <taxon>Eukaryota</taxon>
        <taxon>Viridiplantae</taxon>
        <taxon>Streptophyta</taxon>
        <taxon>Embryophyta</taxon>
        <taxon>Tracheophyta</taxon>
        <taxon>Spermatophyta</taxon>
        <taxon>Magnoliopsida</taxon>
        <taxon>eudicotyledons</taxon>
        <taxon>Gunneridae</taxon>
        <taxon>Pentapetalae</taxon>
        <taxon>rosids</taxon>
        <taxon>malvids</taxon>
        <taxon>Malvales</taxon>
        <taxon>Malvaceae</taxon>
        <taxon>Grewioideae</taxon>
        <taxon>Apeibeae</taxon>
        <taxon>Corchorus</taxon>
    </lineage>
</organism>
<evidence type="ECO:0000256" key="3">
    <source>
        <dbReference type="ARBA" id="ARBA00022771"/>
    </source>
</evidence>
<dbReference type="EMBL" id="AWUE01019132">
    <property type="protein sequence ID" value="OMO75899.1"/>
    <property type="molecule type" value="Genomic_DNA"/>
</dbReference>
<comment type="caution">
    <text evidence="6">The sequence shown here is derived from an EMBL/GenBank/DDBJ whole genome shotgun (WGS) entry which is preliminary data.</text>
</comment>
<dbReference type="PANTHER" id="PTHR32410:SF173">
    <property type="entry name" value="C1 DOMAIN FAMILY PROTEIN, PUTATIVE-RELATED"/>
    <property type="match status" value="1"/>
</dbReference>
<evidence type="ECO:0000313" key="6">
    <source>
        <dbReference type="EMBL" id="OMO75899.1"/>
    </source>
</evidence>
<dbReference type="Pfam" id="PF03107">
    <property type="entry name" value="C1_2"/>
    <property type="match status" value="5"/>
</dbReference>
<dbReference type="PANTHER" id="PTHR32410">
    <property type="entry name" value="CYSTEINE/HISTIDINE-RICH C1 DOMAIN FAMILY PROTEIN"/>
    <property type="match status" value="1"/>
</dbReference>
<dbReference type="Gene3D" id="3.30.60.20">
    <property type="match status" value="1"/>
</dbReference>
<dbReference type="SMART" id="SM00249">
    <property type="entry name" value="PHD"/>
    <property type="match status" value="4"/>
</dbReference>
<feature type="domain" description="Phorbol-ester/DAG-type" evidence="5">
    <location>
        <begin position="198"/>
        <end position="245"/>
    </location>
</feature>
<dbReference type="GO" id="GO:0008270">
    <property type="term" value="F:zinc ion binding"/>
    <property type="evidence" value="ECO:0007669"/>
    <property type="project" value="UniProtKB-KW"/>
</dbReference>
<keyword evidence="2" id="KW-0677">Repeat</keyword>
<keyword evidence="4" id="KW-0862">Zinc</keyword>
<dbReference type="InterPro" id="IPR046349">
    <property type="entry name" value="C1-like_sf"/>
</dbReference>
<dbReference type="STRING" id="93759.A0A1R3I029"/>
<reference evidence="7" key="1">
    <citation type="submission" date="2013-09" db="EMBL/GenBank/DDBJ databases">
        <title>Corchorus olitorius genome sequencing.</title>
        <authorList>
            <person name="Alam M."/>
            <person name="Haque M.S."/>
            <person name="Islam M.S."/>
            <person name="Emdad E.M."/>
            <person name="Islam M.M."/>
            <person name="Ahmed B."/>
            <person name="Halim A."/>
            <person name="Hossen Q.M.M."/>
            <person name="Hossain M.Z."/>
            <person name="Ahmed R."/>
            <person name="Khan M.M."/>
            <person name="Islam R."/>
            <person name="Rashid M.M."/>
            <person name="Khan S.A."/>
            <person name="Rahman M.S."/>
            <person name="Alam M."/>
            <person name="Yahiya A.S."/>
            <person name="Khan M.S."/>
            <person name="Azam M.S."/>
            <person name="Haque T."/>
            <person name="Lashkar M.Z.H."/>
            <person name="Akhand A.I."/>
            <person name="Morshed G."/>
            <person name="Roy S."/>
            <person name="Uddin K.S."/>
            <person name="Rabeya T."/>
            <person name="Hossain A.S."/>
            <person name="Chowdhury A."/>
            <person name="Snigdha A.R."/>
            <person name="Mortoza M.S."/>
            <person name="Matin S.A."/>
            <person name="Hoque S.M.E."/>
            <person name="Islam M.K."/>
            <person name="Roy D.K."/>
            <person name="Haider R."/>
            <person name="Moosa M.M."/>
            <person name="Elias S.M."/>
            <person name="Hasan A.M."/>
            <person name="Jahan S."/>
            <person name="Shafiuddin M."/>
            <person name="Mahmood N."/>
            <person name="Shommy N.S."/>
        </authorList>
    </citation>
    <scope>NUCLEOTIDE SEQUENCE [LARGE SCALE GENOMIC DNA]</scope>
    <source>
        <strain evidence="7">cv. O-4</strain>
    </source>
</reference>
<dbReference type="AlphaFoldDB" id="A0A1R3I029"/>
<feature type="domain" description="Phorbol-ester/DAG-type" evidence="5">
    <location>
        <begin position="349"/>
        <end position="399"/>
    </location>
</feature>
<evidence type="ECO:0000256" key="2">
    <source>
        <dbReference type="ARBA" id="ARBA00022737"/>
    </source>
</evidence>
<evidence type="ECO:0000259" key="5">
    <source>
        <dbReference type="PROSITE" id="PS50081"/>
    </source>
</evidence>
<evidence type="ECO:0000256" key="1">
    <source>
        <dbReference type="ARBA" id="ARBA00022723"/>
    </source>
</evidence>
<accession>A0A1R3I029</accession>
<dbReference type="InterPro" id="IPR004146">
    <property type="entry name" value="DC1"/>
</dbReference>
<protein>
    <submittedName>
        <fullName evidence="6">Zinc finger, PHD-type</fullName>
    </submittedName>
</protein>
<dbReference type="OrthoDB" id="929630at2759"/>
<keyword evidence="3" id="KW-0863">Zinc-finger</keyword>
<proteinExistence type="predicted"/>
<sequence length="632" mass="72846">MACGFYLDKTCAEAPSELAHPFHHNHNLNLLSYYMYEGFGFGVCDFCNRRCRYFVYHCSCGLDFHIQCALFSFNIAEKKIGELQIPNIDPLLSTETPSKKLKEAQCFACWKPLLDSAYLSLASGFHLHKKCLELPLKINHLCHREHSLSLQFNSERLPCQICQETQRRGFVYCCSSCKFVIHIACVSPTPTIKGEIHEHPFTLFWRLGTFTCDACGTMGDFASYICSACSFTIHENCISLPPTIRIGRHRHHSLSHTFILGQHEFTTWECKLCPKEVNPQHGGYCCFDCSYIVHTNCGKKESSWYIFDKKEESDDFEQFNKKSAFSVIKEAKLGENVVATEIKHLSHQRHNLVLSDHDDIKDEKFCDGCMLFISTAFYYCSICNFFLHKSCAELPRKTYLWFLKTQSPCSLIFGHIFVCDICDRHFNIGFGYENKHDEFEFCFCLRCALTSDMPTCGGHQHRLTYYDKYKGQCNGCGGKRSWGFACKDCNFLVDGECLMLPNIIQHKCDEHPLKLTYGDPNVYSEHNYCDICEERRNPNLWFYHCASCDTSVHPNCVVGRYSFLKLGLSYKYEDHPHPLTLTQKVYDYPDQCHECEEPCLDAALECKEKGCNYILHWGCVEDKSFLALEGSN</sequence>
<dbReference type="InterPro" id="IPR002219">
    <property type="entry name" value="PKC_DAG/PE"/>
</dbReference>